<dbReference type="PANTHER" id="PTHR43304:SF1">
    <property type="entry name" value="PAC DOMAIN-CONTAINING PROTEIN"/>
    <property type="match status" value="1"/>
</dbReference>
<keyword evidence="3 11" id="KW-0597">Phosphoprotein</keyword>
<evidence type="ECO:0000313" key="17">
    <source>
        <dbReference type="EMBL" id="SFI99368.1"/>
    </source>
</evidence>
<dbReference type="InterPro" id="IPR035965">
    <property type="entry name" value="PAS-like_dom_sf"/>
</dbReference>
<dbReference type="InterPro" id="IPR025944">
    <property type="entry name" value="Sigma_54_int_dom_CS"/>
</dbReference>
<dbReference type="GO" id="GO:0005524">
    <property type="term" value="F:ATP binding"/>
    <property type="evidence" value="ECO:0007669"/>
    <property type="project" value="UniProtKB-KW"/>
</dbReference>
<evidence type="ECO:0000256" key="10">
    <source>
        <dbReference type="ARBA" id="ARBA00023163"/>
    </source>
</evidence>
<dbReference type="Pfam" id="PF00158">
    <property type="entry name" value="Sigma54_activat"/>
    <property type="match status" value="1"/>
</dbReference>
<dbReference type="GO" id="GO:0004673">
    <property type="term" value="F:protein histidine kinase activity"/>
    <property type="evidence" value="ECO:0007669"/>
    <property type="project" value="UniProtKB-EC"/>
</dbReference>
<feature type="domain" description="Response regulatory" evidence="14">
    <location>
        <begin position="3"/>
        <end position="120"/>
    </location>
</feature>
<dbReference type="InterPro" id="IPR058031">
    <property type="entry name" value="AAA_lid_NorR"/>
</dbReference>
<feature type="domain" description="PAS" evidence="15">
    <location>
        <begin position="1228"/>
        <end position="1299"/>
    </location>
</feature>
<dbReference type="CDD" id="cd00130">
    <property type="entry name" value="PAS"/>
    <property type="match status" value="8"/>
</dbReference>
<dbReference type="Pfam" id="PF25601">
    <property type="entry name" value="AAA_lid_14"/>
    <property type="match status" value="1"/>
</dbReference>
<dbReference type="GO" id="GO:0006355">
    <property type="term" value="P:regulation of DNA-templated transcription"/>
    <property type="evidence" value="ECO:0007669"/>
    <property type="project" value="InterPro"/>
</dbReference>
<feature type="coiled-coil region" evidence="12">
    <location>
        <begin position="1828"/>
        <end position="1866"/>
    </location>
</feature>
<dbReference type="Gene3D" id="3.30.450.40">
    <property type="match status" value="3"/>
</dbReference>
<feature type="domain" description="PAS" evidence="15">
    <location>
        <begin position="1533"/>
        <end position="1604"/>
    </location>
</feature>
<keyword evidence="5" id="KW-0547">Nucleotide-binding</keyword>
<dbReference type="CDD" id="cd00009">
    <property type="entry name" value="AAA"/>
    <property type="match status" value="1"/>
</dbReference>
<reference evidence="18" key="1">
    <citation type="submission" date="2016-10" db="EMBL/GenBank/DDBJ databases">
        <authorList>
            <person name="Varghese N."/>
            <person name="Submissions S."/>
        </authorList>
    </citation>
    <scope>NUCLEOTIDE SEQUENCE [LARGE SCALE GENOMIC DNA]</scope>
    <source>
        <strain evidence="18">DSM 28881</strain>
    </source>
</reference>
<dbReference type="InterPro" id="IPR029016">
    <property type="entry name" value="GAF-like_dom_sf"/>
</dbReference>
<keyword evidence="9" id="KW-0238">DNA-binding</keyword>
<feature type="domain" description="PAC" evidence="16">
    <location>
        <begin position="535"/>
        <end position="588"/>
    </location>
</feature>
<dbReference type="GO" id="GO:0003677">
    <property type="term" value="F:DNA binding"/>
    <property type="evidence" value="ECO:0007669"/>
    <property type="project" value="UniProtKB-KW"/>
</dbReference>
<dbReference type="SUPFAM" id="SSF55781">
    <property type="entry name" value="GAF domain-like"/>
    <property type="match status" value="3"/>
</dbReference>
<dbReference type="Gene3D" id="3.40.50.300">
    <property type="entry name" value="P-loop containing nucleotide triphosphate hydrolases"/>
    <property type="match status" value="1"/>
</dbReference>
<dbReference type="Gene3D" id="2.10.70.100">
    <property type="match status" value="4"/>
</dbReference>
<feature type="domain" description="PAC" evidence="16">
    <location>
        <begin position="1047"/>
        <end position="1100"/>
    </location>
</feature>
<dbReference type="PROSITE" id="PS50112">
    <property type="entry name" value="PAS"/>
    <property type="match status" value="5"/>
</dbReference>
<evidence type="ECO:0000259" key="16">
    <source>
        <dbReference type="PROSITE" id="PS50113"/>
    </source>
</evidence>
<evidence type="ECO:0000256" key="5">
    <source>
        <dbReference type="ARBA" id="ARBA00022741"/>
    </source>
</evidence>
<dbReference type="PANTHER" id="PTHR43304">
    <property type="entry name" value="PHYTOCHROME-LIKE PROTEIN CPH1"/>
    <property type="match status" value="1"/>
</dbReference>
<evidence type="ECO:0000256" key="12">
    <source>
        <dbReference type="SAM" id="Coils"/>
    </source>
</evidence>
<sequence>MKTILIVDDIFENLYLLRVLLEKEGYTVIEANDGKEALDKLEDNTVDLIVSDILMPVMDGYMFCQACKKDKRFEAIPFVFYTSTYTEKTDEDFALKLGAAHFLRKPTDPDKILDLVQILLKPESTTVVLKPKEKFTEQEVLKLYSKRLISKLEQKNQDLEKEIFEREKVEQKLINENAILELIANNKPIKKVFDHIINNYEASRPDFYVSISLLDADGIHLNFISGSSLPKAYTNAIKRIAIGEKVGSCGTAAFTKKPIIVSDISNHELWVDYKDLALKYNLKSCWSIPILSEKNKVLGTFAIYSSAIKTPTLGNIKELNSAVNLAKIAIVKFNIMAEIKKRDESYKTLVNHASDAILTYSFDGKIHSFNKATYTKLGYTLKEFSKLQLKDIVVGPIIESTEHYDRLMSGVSVIFEKKLICKDGTILNIEVSAKREKENRILSIARDITERKKAEIRLLESEHNLRQSQIVANIGSFTIDLESDSWESSPVLDDIFGIDQRYIRNKAGWGKIIHPDQREEILEHFENCIQNRKKLDIEYKAIKINSKKEIWVHAIGELLFDSNTNPVKIIGTTQDITERKKAEVKLQESEYNLRQSQAVANIGTFSFDMVSKTWKCSKVLDDIYGFKNQKIKIVDDWVSIIHPEDKDEVLNHFEHNVLVKGERFNKEYRIIRKDNNKIVWVHGFGELVLDSLGVPFKVIGTTQDINDRKKAEIKLFESEYILRQSQIVGNIGSYAVELDTMTWTSSDVLDNILGIDKSYVKTVQSWGDLIHIEERAELLDYFEYCVKNNKKFSREYRVVRAIDNKNIWVLGVGELLFDNEANPVKLIGTIQDITSRKESEILIQESERSLRLAQKIAKIGSFNLDLKNLVSENSNTFNDIIGIPYDKPVDFKLWQSIVHPEDRLIIKEALINSQKSDHKFDLEYRILTKDKKELKWIHGLGEVIYNHDKPVSFIGTIQDITSRKQSELKLQESEYNLRQSQIVANIGSYTVDLNTMTWKGSAILGRLFGIHKKHPKTMEGWGRLIHPEDREGMLTYIEEGIKNNIKFNKEYRILRLDTKQEVWVHGIGELVYDSEGRAVKIIGTMQDVTQRKLSEIKIQESAKALQEAQKIAKTGSFKLFIKTLLGETSDTFNDILGIDYDAEINFELWKSIVHPDDRVLIKEAVIQSQLLKQKFDLEYRVYTKNNKELKWIHGLGEIVYDNGVAVSFVGTIQDITERKKAEIELKIVNEFTESLVMSMQEGLLMVDLEGTIIRVNESYCNMVGYSNDELIGMELPYPFAQEKDYEKMMEIKDLVAQGKAPSFQLEFVRKNGSKFIASFLAGLIRNDNDEVIAIFASVKDVSEDEKLKETLKEIAIKSTQKKEVILQLANLVGQDFNTSLNKITELSAKTLNIERVSVWSFNNGKDQLTCQKLYTLASNSYQSGCSMSYKDNPKYFKTLSKNHAILVSDAQKDAITKSMNKDYLMPNNVTSIMDVFINSANGYYGVICFENVGLPLKKWAPEDQEFATSIASIVSLILESTERKVAESNLKLEKEFSEELITSLHDGLSVVDLDGVHIKVNAALCNMTGFTEDELLGIKAPFPYWPPEEYENIYNAFNNPIESFGSNKRFILMRKNGERFPASFSDSVIKNKDGEIEAYFTTITDISLRVKAENILRENIIRSDQRKNIIIQLASLIGEDFDLSLQKIAETSAQALDVDLVTIWKYKKGKTELLSKLFYNGLNQEFQKEQLTIKQVNFPNYFSVFENKNSINISDVVNDPITKSFSEEFFIPYNISSRIDVVIYGRHDNYGIISFESTMPKRVFSNEDESFATSIASIVSLLVESKERTIAENRIAKANKQLIEANKELTTLRNQLEQENVYLRNELDLVFNYEEMVYGSVEFSNVLNEIEKVAPTKATVLLQGESGTGKELLARAIHNTSTRNKKPLIKVNCSAIPRELIESELFGHKKGSFTGAFSDKVGKFELADGGTLFLDEIGELPLDMQPKILRFLQEGEIEVVGGAVSKKIDARVIAATNRNLVEEIQKKQFREDLYFRLNVFPIDVPPLRKRKDDIPLLVEHFVDKFNKAYEKNIKFIPDEAMSKLRAYNWPGNIRELENLIERASILSNSDTLSIPGFETTNQKTKQRINTLDLTMDTVMRNHILQVLEESQWKISGAKGASSVLGLKPSTLRDKMNKLGIKKPD</sequence>
<evidence type="ECO:0000256" key="3">
    <source>
        <dbReference type="ARBA" id="ARBA00022553"/>
    </source>
</evidence>
<dbReference type="PROSITE" id="PS50045">
    <property type="entry name" value="SIGMA54_INTERACT_4"/>
    <property type="match status" value="1"/>
</dbReference>
<keyword evidence="18" id="KW-1185">Reference proteome</keyword>
<evidence type="ECO:0000256" key="7">
    <source>
        <dbReference type="ARBA" id="ARBA00022840"/>
    </source>
</evidence>
<dbReference type="NCBIfam" id="TIGR00229">
    <property type="entry name" value="sensory_box"/>
    <property type="match status" value="6"/>
</dbReference>
<feature type="domain" description="PAC" evidence="16">
    <location>
        <begin position="792"/>
        <end position="845"/>
    </location>
</feature>
<dbReference type="InterPro" id="IPR052162">
    <property type="entry name" value="Sensor_kinase/Photoreceptor"/>
</dbReference>
<dbReference type="Gene3D" id="1.10.8.60">
    <property type="match status" value="1"/>
</dbReference>
<accession>A0A1I3MQR7</accession>
<keyword evidence="7" id="KW-0067">ATP-binding</keyword>
<dbReference type="PROSITE" id="PS50110">
    <property type="entry name" value="RESPONSE_REGULATORY"/>
    <property type="match status" value="1"/>
</dbReference>
<dbReference type="SUPFAM" id="SSF52540">
    <property type="entry name" value="P-loop containing nucleoside triphosphate hydrolases"/>
    <property type="match status" value="1"/>
</dbReference>
<feature type="modified residue" description="4-aspartylphosphate" evidence="11">
    <location>
        <position position="52"/>
    </location>
</feature>
<dbReference type="STRING" id="1144750.SAMN05443431_103265"/>
<comment type="catalytic activity">
    <reaction evidence="1">
        <text>ATP + protein L-histidine = ADP + protein N-phospho-L-histidine.</text>
        <dbReference type="EC" id="2.7.13.3"/>
    </reaction>
</comment>
<dbReference type="Proteomes" id="UP000199559">
    <property type="component" value="Unassembled WGS sequence"/>
</dbReference>
<dbReference type="Pfam" id="PF08447">
    <property type="entry name" value="PAS_3"/>
    <property type="match status" value="6"/>
</dbReference>
<dbReference type="Gene3D" id="1.10.10.60">
    <property type="entry name" value="Homeodomain-like"/>
    <property type="match status" value="1"/>
</dbReference>
<dbReference type="InterPro" id="IPR025943">
    <property type="entry name" value="Sigma_54_int_dom_ATP-bd_2"/>
</dbReference>
<evidence type="ECO:0000256" key="2">
    <source>
        <dbReference type="ARBA" id="ARBA00012438"/>
    </source>
</evidence>
<keyword evidence="10" id="KW-0804">Transcription</keyword>
<feature type="domain" description="PAC" evidence="16">
    <location>
        <begin position="413"/>
        <end position="460"/>
    </location>
</feature>
<feature type="coiled-coil region" evidence="12">
    <location>
        <begin position="142"/>
        <end position="172"/>
    </location>
</feature>
<evidence type="ECO:0000256" key="6">
    <source>
        <dbReference type="ARBA" id="ARBA00022777"/>
    </source>
</evidence>
<feature type="domain" description="PAS" evidence="15">
    <location>
        <begin position="342"/>
        <end position="384"/>
    </location>
</feature>
<organism evidence="17 18">
    <name type="scientific">Olleya namhaensis</name>
    <dbReference type="NCBI Taxonomy" id="1144750"/>
    <lineage>
        <taxon>Bacteria</taxon>
        <taxon>Pseudomonadati</taxon>
        <taxon>Bacteroidota</taxon>
        <taxon>Flavobacteriia</taxon>
        <taxon>Flavobacteriales</taxon>
        <taxon>Flavobacteriaceae</taxon>
    </lineage>
</organism>
<dbReference type="SUPFAM" id="SSF55785">
    <property type="entry name" value="PYP-like sensor domain (PAS domain)"/>
    <property type="match status" value="9"/>
</dbReference>
<dbReference type="InterPro" id="IPR011006">
    <property type="entry name" value="CheY-like_superfamily"/>
</dbReference>
<dbReference type="PROSITE" id="PS00688">
    <property type="entry name" value="SIGMA54_INTERACT_3"/>
    <property type="match status" value="1"/>
</dbReference>
<gene>
    <name evidence="17" type="ORF">SAMN05443431_103265</name>
</gene>
<dbReference type="InterPro" id="IPR000700">
    <property type="entry name" value="PAS-assoc_C"/>
</dbReference>
<dbReference type="Pfam" id="PF01590">
    <property type="entry name" value="GAF"/>
    <property type="match status" value="3"/>
</dbReference>
<dbReference type="InterPro" id="IPR025662">
    <property type="entry name" value="Sigma_54_int_dom_ATP-bd_1"/>
</dbReference>
<feature type="domain" description="Sigma-54 factor interaction" evidence="13">
    <location>
        <begin position="1876"/>
        <end position="2105"/>
    </location>
</feature>
<dbReference type="SMART" id="SM00091">
    <property type="entry name" value="PAS"/>
    <property type="match status" value="9"/>
</dbReference>
<name>A0A1I3MQR7_9FLAO</name>
<feature type="domain" description="PAS" evidence="15">
    <location>
        <begin position="846"/>
        <end position="917"/>
    </location>
</feature>
<keyword evidence="6" id="KW-0418">Kinase</keyword>
<evidence type="ECO:0000259" key="15">
    <source>
        <dbReference type="PROSITE" id="PS50112"/>
    </source>
</evidence>
<keyword evidence="12" id="KW-0175">Coiled coil</keyword>
<dbReference type="InterPro" id="IPR027417">
    <property type="entry name" value="P-loop_NTPase"/>
</dbReference>
<feature type="domain" description="PAC" evidence="16">
    <location>
        <begin position="1606"/>
        <end position="1658"/>
    </location>
</feature>
<proteinExistence type="predicted"/>
<dbReference type="SMART" id="SM00086">
    <property type="entry name" value="PAC"/>
    <property type="match status" value="9"/>
</dbReference>
<feature type="domain" description="PAC" evidence="16">
    <location>
        <begin position="1301"/>
        <end position="1353"/>
    </location>
</feature>
<dbReference type="InterPro" id="IPR001610">
    <property type="entry name" value="PAC"/>
</dbReference>
<dbReference type="RefSeq" id="WP_245741097.1">
    <property type="nucleotide sequence ID" value="NZ_FORM01000003.1"/>
</dbReference>
<dbReference type="FunFam" id="3.40.50.300:FF:000006">
    <property type="entry name" value="DNA-binding transcriptional regulator NtrC"/>
    <property type="match status" value="1"/>
</dbReference>
<dbReference type="Gene3D" id="3.40.50.2300">
    <property type="match status" value="1"/>
</dbReference>
<dbReference type="SMART" id="SM00448">
    <property type="entry name" value="REC"/>
    <property type="match status" value="1"/>
</dbReference>
<evidence type="ECO:0000259" key="14">
    <source>
        <dbReference type="PROSITE" id="PS50110"/>
    </source>
</evidence>
<evidence type="ECO:0000256" key="1">
    <source>
        <dbReference type="ARBA" id="ARBA00000085"/>
    </source>
</evidence>
<dbReference type="InterPro" id="IPR001789">
    <property type="entry name" value="Sig_transdc_resp-reg_receiver"/>
</dbReference>
<keyword evidence="4" id="KW-0808">Transferase</keyword>
<evidence type="ECO:0000259" key="13">
    <source>
        <dbReference type="PROSITE" id="PS50045"/>
    </source>
</evidence>
<dbReference type="InterPro" id="IPR000014">
    <property type="entry name" value="PAS"/>
</dbReference>
<dbReference type="EMBL" id="FORM01000003">
    <property type="protein sequence ID" value="SFI99368.1"/>
    <property type="molecule type" value="Genomic_DNA"/>
</dbReference>
<dbReference type="InterPro" id="IPR003018">
    <property type="entry name" value="GAF"/>
</dbReference>
<evidence type="ECO:0000256" key="4">
    <source>
        <dbReference type="ARBA" id="ARBA00022679"/>
    </source>
</evidence>
<evidence type="ECO:0000256" key="8">
    <source>
        <dbReference type="ARBA" id="ARBA00023015"/>
    </source>
</evidence>
<evidence type="ECO:0000256" key="9">
    <source>
        <dbReference type="ARBA" id="ARBA00023125"/>
    </source>
</evidence>
<dbReference type="SUPFAM" id="SSF52172">
    <property type="entry name" value="CheY-like"/>
    <property type="match status" value="1"/>
</dbReference>
<protein>
    <recommendedName>
        <fullName evidence="2">histidine kinase</fullName>
        <ecNumber evidence="2">2.7.13.3</ecNumber>
    </recommendedName>
</protein>
<feature type="domain" description="PAC" evidence="16">
    <location>
        <begin position="920"/>
        <end position="972"/>
    </location>
</feature>
<evidence type="ECO:0000313" key="18">
    <source>
        <dbReference type="Proteomes" id="UP000199559"/>
    </source>
</evidence>
<feature type="domain" description="PAS" evidence="15">
    <location>
        <begin position="461"/>
        <end position="532"/>
    </location>
</feature>
<feature type="domain" description="PAC" evidence="16">
    <location>
        <begin position="664"/>
        <end position="717"/>
    </location>
</feature>
<evidence type="ECO:0000256" key="11">
    <source>
        <dbReference type="PROSITE-ProRule" id="PRU00169"/>
    </source>
</evidence>
<dbReference type="SMART" id="SM00065">
    <property type="entry name" value="GAF"/>
    <property type="match status" value="3"/>
</dbReference>
<dbReference type="Gene3D" id="3.30.450.20">
    <property type="entry name" value="PAS domain"/>
    <property type="match status" value="9"/>
</dbReference>
<keyword evidence="8" id="KW-0805">Transcription regulation</keyword>
<dbReference type="EC" id="2.7.13.3" evidence="2"/>
<dbReference type="PROSITE" id="PS50113">
    <property type="entry name" value="PAC"/>
    <property type="match status" value="9"/>
</dbReference>
<dbReference type="GO" id="GO:0000160">
    <property type="term" value="P:phosphorelay signal transduction system"/>
    <property type="evidence" value="ECO:0007669"/>
    <property type="project" value="InterPro"/>
</dbReference>
<dbReference type="Pfam" id="PF13426">
    <property type="entry name" value="PAS_9"/>
    <property type="match status" value="3"/>
</dbReference>
<dbReference type="PROSITE" id="PS00675">
    <property type="entry name" value="SIGMA54_INTERACT_1"/>
    <property type="match status" value="1"/>
</dbReference>
<dbReference type="InterPro" id="IPR003593">
    <property type="entry name" value="AAA+_ATPase"/>
</dbReference>
<dbReference type="Pfam" id="PF00072">
    <property type="entry name" value="Response_reg"/>
    <property type="match status" value="1"/>
</dbReference>
<dbReference type="InterPro" id="IPR002078">
    <property type="entry name" value="Sigma_54_int"/>
</dbReference>
<feature type="domain" description="PAC" evidence="16">
    <location>
        <begin position="1175"/>
        <end position="1227"/>
    </location>
</feature>
<dbReference type="SMART" id="SM00382">
    <property type="entry name" value="AAA"/>
    <property type="match status" value="1"/>
</dbReference>
<dbReference type="PROSITE" id="PS00676">
    <property type="entry name" value="SIGMA54_INTERACT_2"/>
    <property type="match status" value="1"/>
</dbReference>
<dbReference type="InterPro" id="IPR013655">
    <property type="entry name" value="PAS_fold_3"/>
</dbReference>